<reference evidence="2 3" key="1">
    <citation type="journal article" date="2013" name="Genome Biol.">
        <title>Draft genome of the mountain pine beetle, Dendroctonus ponderosae Hopkins, a major forest pest.</title>
        <authorList>
            <person name="Keeling C.I."/>
            <person name="Yuen M.M."/>
            <person name="Liao N.Y."/>
            <person name="Docking T.R."/>
            <person name="Chan S.K."/>
            <person name="Taylor G.A."/>
            <person name="Palmquist D.L."/>
            <person name="Jackman S.D."/>
            <person name="Nguyen A."/>
            <person name="Li M."/>
            <person name="Henderson H."/>
            <person name="Janes J.K."/>
            <person name="Zhao Y."/>
            <person name="Pandoh P."/>
            <person name="Moore R."/>
            <person name="Sperling F.A."/>
            <person name="Huber D.P."/>
            <person name="Birol I."/>
            <person name="Jones S.J."/>
            <person name="Bohlmann J."/>
        </authorList>
    </citation>
    <scope>NUCLEOTIDE SEQUENCE</scope>
</reference>
<evidence type="ECO:0000313" key="3">
    <source>
        <dbReference type="Proteomes" id="UP000030742"/>
    </source>
</evidence>
<protein>
    <recommendedName>
        <fullName evidence="4">Myofilin</fullName>
    </recommendedName>
</protein>
<evidence type="ECO:0008006" key="4">
    <source>
        <dbReference type="Google" id="ProtNLM"/>
    </source>
</evidence>
<gene>
    <name evidence="2" type="ORF">D910_10665</name>
</gene>
<dbReference type="STRING" id="77166.U4ULN4"/>
<dbReference type="Pfam" id="PF15929">
    <property type="entry name" value="Myofilin"/>
    <property type="match status" value="1"/>
</dbReference>
<dbReference type="InterPro" id="IPR031828">
    <property type="entry name" value="Myofilin"/>
</dbReference>
<organism evidence="2 3">
    <name type="scientific">Dendroctonus ponderosae</name>
    <name type="common">Mountain pine beetle</name>
    <dbReference type="NCBI Taxonomy" id="77166"/>
    <lineage>
        <taxon>Eukaryota</taxon>
        <taxon>Metazoa</taxon>
        <taxon>Ecdysozoa</taxon>
        <taxon>Arthropoda</taxon>
        <taxon>Hexapoda</taxon>
        <taxon>Insecta</taxon>
        <taxon>Pterygota</taxon>
        <taxon>Neoptera</taxon>
        <taxon>Endopterygota</taxon>
        <taxon>Coleoptera</taxon>
        <taxon>Polyphaga</taxon>
        <taxon>Cucujiformia</taxon>
        <taxon>Curculionidae</taxon>
        <taxon>Scolytinae</taxon>
        <taxon>Dendroctonus</taxon>
    </lineage>
</organism>
<name>U4ULN4_DENPD</name>
<proteinExistence type="predicted"/>
<feature type="compositionally biased region" description="Low complexity" evidence="1">
    <location>
        <begin position="9"/>
        <end position="20"/>
    </location>
</feature>
<sequence length="363" mass="41606">MGGRPLIATSPTPLKPPKTTRSVATQNKISFDITFFSDERPSKPSSRTQNDTMSFKDHLEMISLNESPTKKARFWQSFVRSLKGSDDLRATDSYSARPRGIFRPLSDLPELSAGWPYGKSIYDDPSAAAERIHVPGYRYDPLHRDTYGYSPRAIFPHNYGSLDRYRPAYHVTKPRALDADGAWRDHIDRVKGREPSQWPSSIFHTTYPFSRYPLYLVYSKRPPPSTDKYDPNRSWLGHLDRLAELDKLYPTLWPLTGSRLSPTPVKPGPFSPRPSEVAFNYAGQPLWSRPSKSILNELLNPSPSLPISAVTRDPFWWDSPLRPASIHNPWGKSPFYLRDSYLSPVKRTFLWDKHPIRPFAAVY</sequence>
<feature type="region of interest" description="Disordered" evidence="1">
    <location>
        <begin position="1"/>
        <end position="22"/>
    </location>
</feature>
<dbReference type="EMBL" id="KB632354">
    <property type="protein sequence ID" value="ERL93373.1"/>
    <property type="molecule type" value="Genomic_DNA"/>
</dbReference>
<dbReference type="OrthoDB" id="6328862at2759"/>
<accession>U4ULN4</accession>
<dbReference type="AlphaFoldDB" id="U4ULN4"/>
<evidence type="ECO:0000256" key="1">
    <source>
        <dbReference type="SAM" id="MobiDB-lite"/>
    </source>
</evidence>
<evidence type="ECO:0000313" key="2">
    <source>
        <dbReference type="EMBL" id="ERL93373.1"/>
    </source>
</evidence>
<dbReference type="Proteomes" id="UP000030742">
    <property type="component" value="Unassembled WGS sequence"/>
</dbReference>